<proteinExistence type="predicted"/>
<keyword evidence="2" id="KW-1185">Reference proteome</keyword>
<protein>
    <submittedName>
        <fullName evidence="1">Uncharacterized protein</fullName>
    </submittedName>
</protein>
<dbReference type="EMBL" id="CM056782">
    <property type="protein sequence ID" value="KAJ8732043.1"/>
    <property type="molecule type" value="Genomic_DNA"/>
</dbReference>
<sequence>MWLTLTVNGKKIAIGTAYRPPWLDLVLFLDAVTDYLSSLGHCDNYILLGDFNVNMLDTSGIKTRKINEFLHSLSLTQLVSTPTHFTATSETLIDLLCTDLVARSTSVESFGSFNGHSVIVSEFNVKRDKFKPYVVKIRPLRDVCLKSFNKDLELLCMCLKIMSKLENINDMVDFFNHHITALFDVHAPIKTCTIRERSSPWITDTIRLMMRLRDKALTTY</sequence>
<accession>A0ACC2R2T7</accession>
<organism evidence="1 2">
    <name type="scientific">Mythimna loreyi</name>
    <dbReference type="NCBI Taxonomy" id="667449"/>
    <lineage>
        <taxon>Eukaryota</taxon>
        <taxon>Metazoa</taxon>
        <taxon>Ecdysozoa</taxon>
        <taxon>Arthropoda</taxon>
        <taxon>Hexapoda</taxon>
        <taxon>Insecta</taxon>
        <taxon>Pterygota</taxon>
        <taxon>Neoptera</taxon>
        <taxon>Endopterygota</taxon>
        <taxon>Lepidoptera</taxon>
        <taxon>Glossata</taxon>
        <taxon>Ditrysia</taxon>
        <taxon>Noctuoidea</taxon>
        <taxon>Noctuidae</taxon>
        <taxon>Noctuinae</taxon>
        <taxon>Hadenini</taxon>
        <taxon>Mythimna</taxon>
    </lineage>
</organism>
<reference evidence="1" key="1">
    <citation type="submission" date="2023-03" db="EMBL/GenBank/DDBJ databases">
        <title>Chromosome-level genomes of two armyworms, Mythimna separata and Mythimna loreyi, provide insights into the biosynthesis and reception of sex pheromones.</title>
        <authorList>
            <person name="Zhao H."/>
        </authorList>
    </citation>
    <scope>NUCLEOTIDE SEQUENCE</scope>
    <source>
        <strain evidence="1">BeijingLab</strain>
    </source>
</reference>
<name>A0ACC2R2T7_9NEOP</name>
<dbReference type="Proteomes" id="UP001231649">
    <property type="component" value="Chromosome 6"/>
</dbReference>
<gene>
    <name evidence="1" type="ORF">PYW08_014773</name>
</gene>
<comment type="caution">
    <text evidence="1">The sequence shown here is derived from an EMBL/GenBank/DDBJ whole genome shotgun (WGS) entry which is preliminary data.</text>
</comment>
<evidence type="ECO:0000313" key="1">
    <source>
        <dbReference type="EMBL" id="KAJ8732043.1"/>
    </source>
</evidence>
<evidence type="ECO:0000313" key="2">
    <source>
        <dbReference type="Proteomes" id="UP001231649"/>
    </source>
</evidence>